<organism evidence="1 2">
    <name type="scientific">Portunus trituberculatus</name>
    <name type="common">Swimming crab</name>
    <name type="synonym">Neptunus trituberculatus</name>
    <dbReference type="NCBI Taxonomy" id="210409"/>
    <lineage>
        <taxon>Eukaryota</taxon>
        <taxon>Metazoa</taxon>
        <taxon>Ecdysozoa</taxon>
        <taxon>Arthropoda</taxon>
        <taxon>Crustacea</taxon>
        <taxon>Multicrustacea</taxon>
        <taxon>Malacostraca</taxon>
        <taxon>Eumalacostraca</taxon>
        <taxon>Eucarida</taxon>
        <taxon>Decapoda</taxon>
        <taxon>Pleocyemata</taxon>
        <taxon>Brachyura</taxon>
        <taxon>Eubrachyura</taxon>
        <taxon>Portunoidea</taxon>
        <taxon>Portunidae</taxon>
        <taxon>Portuninae</taxon>
        <taxon>Portunus</taxon>
    </lineage>
</organism>
<proteinExistence type="predicted"/>
<accession>A0A5B7E829</accession>
<gene>
    <name evidence="1" type="ORF">E2C01_023490</name>
</gene>
<dbReference type="EMBL" id="VSRR010002215">
    <property type="protein sequence ID" value="MPC30230.1"/>
    <property type="molecule type" value="Genomic_DNA"/>
</dbReference>
<keyword evidence="2" id="KW-1185">Reference proteome</keyword>
<evidence type="ECO:0000313" key="1">
    <source>
        <dbReference type="EMBL" id="MPC30230.1"/>
    </source>
</evidence>
<evidence type="ECO:0000313" key="2">
    <source>
        <dbReference type="Proteomes" id="UP000324222"/>
    </source>
</evidence>
<name>A0A5B7E829_PORTR</name>
<dbReference type="AlphaFoldDB" id="A0A5B7E829"/>
<protein>
    <submittedName>
        <fullName evidence="1">Uncharacterized protein</fullName>
    </submittedName>
</protein>
<dbReference type="Proteomes" id="UP000324222">
    <property type="component" value="Unassembled WGS sequence"/>
</dbReference>
<sequence length="62" mass="6755">MEKASPHPPLPAAKGNFSSFHYVFRGAETQLSTPQQQFCNTCGSGEDMRLPVTVVVTCRGLE</sequence>
<comment type="caution">
    <text evidence="1">The sequence shown here is derived from an EMBL/GenBank/DDBJ whole genome shotgun (WGS) entry which is preliminary data.</text>
</comment>
<reference evidence="1 2" key="1">
    <citation type="submission" date="2019-05" db="EMBL/GenBank/DDBJ databases">
        <title>Another draft genome of Portunus trituberculatus and its Hox gene families provides insights of decapod evolution.</title>
        <authorList>
            <person name="Jeong J.-H."/>
            <person name="Song I."/>
            <person name="Kim S."/>
            <person name="Choi T."/>
            <person name="Kim D."/>
            <person name="Ryu S."/>
            <person name="Kim W."/>
        </authorList>
    </citation>
    <scope>NUCLEOTIDE SEQUENCE [LARGE SCALE GENOMIC DNA]</scope>
    <source>
        <tissue evidence="1">Muscle</tissue>
    </source>
</reference>